<evidence type="ECO:0000256" key="1">
    <source>
        <dbReference type="ARBA" id="ARBA00022490"/>
    </source>
</evidence>
<keyword evidence="2 6" id="KW-0489">Methyltransferase</keyword>
<comment type="catalytic activity">
    <reaction evidence="6">
        <text>adenosine(37) in tRNA1(Val) + S-adenosyl-L-methionine = N(6)-methyladenosine(37) in tRNA1(Val) + S-adenosyl-L-homocysteine + H(+)</text>
        <dbReference type="Rhea" id="RHEA:43160"/>
        <dbReference type="Rhea" id="RHEA-COMP:10369"/>
        <dbReference type="Rhea" id="RHEA-COMP:10370"/>
        <dbReference type="ChEBI" id="CHEBI:15378"/>
        <dbReference type="ChEBI" id="CHEBI:57856"/>
        <dbReference type="ChEBI" id="CHEBI:59789"/>
        <dbReference type="ChEBI" id="CHEBI:74411"/>
        <dbReference type="ChEBI" id="CHEBI:74449"/>
        <dbReference type="EC" id="2.1.1.223"/>
    </reaction>
</comment>
<dbReference type="CDD" id="cd02440">
    <property type="entry name" value="AdoMet_MTases"/>
    <property type="match status" value="1"/>
</dbReference>
<comment type="function">
    <text evidence="6">Specifically methylates the adenine in position 37 of tRNA(1)(Val) (anticodon cmo5UAC).</text>
</comment>
<evidence type="ECO:0000313" key="8">
    <source>
        <dbReference type="EMBL" id="GMQ33947.1"/>
    </source>
</evidence>
<keyword evidence="5 6" id="KW-0819">tRNA processing</keyword>
<evidence type="ECO:0000256" key="2">
    <source>
        <dbReference type="ARBA" id="ARBA00022603"/>
    </source>
</evidence>
<dbReference type="EC" id="2.1.1.223" evidence="6"/>
<dbReference type="InterPro" id="IPR002052">
    <property type="entry name" value="DNA_methylase_N6_adenine_CS"/>
</dbReference>
<dbReference type="Pfam" id="PF05175">
    <property type="entry name" value="MTS"/>
    <property type="match status" value="1"/>
</dbReference>
<dbReference type="PANTHER" id="PTHR47739:SF1">
    <property type="entry name" value="TRNA1(VAL) (ADENINE(37)-N6)-METHYLTRANSFERASE"/>
    <property type="match status" value="1"/>
</dbReference>
<evidence type="ECO:0000256" key="3">
    <source>
        <dbReference type="ARBA" id="ARBA00022679"/>
    </source>
</evidence>
<keyword evidence="9" id="KW-1185">Reference proteome</keyword>
<accession>A0ABQ6Q190</accession>
<dbReference type="HAMAP" id="MF_01872">
    <property type="entry name" value="tRNA_methyltr_YfiC"/>
    <property type="match status" value="1"/>
</dbReference>
<sequence>MGNTWFQFQQFRVEQDRCAMKISTDSVLLGTLIQEESPSQILDIGTGTGVIALILAQRYPQAQIQAVELDEDAADQAAENFAQSPFSSRLKLVKGRFQEFPEEDRFDLLVSNPPYFPNHLKASDPRRNQALHTDELSFLDLLEKAVKLLTEEGSLWVILPPAQMKEFEGLAVKKSFSPGKIISVKDSADSRIIREVAQFRKTSVCKTEEELVLKDRDGGFSSSYSRLISGFLLGF</sequence>
<evidence type="ECO:0000313" key="9">
    <source>
        <dbReference type="Proteomes" id="UP001307705"/>
    </source>
</evidence>
<evidence type="ECO:0000256" key="6">
    <source>
        <dbReference type="HAMAP-Rule" id="MF_01872"/>
    </source>
</evidence>
<dbReference type="InterPro" id="IPR029063">
    <property type="entry name" value="SAM-dependent_MTases_sf"/>
</dbReference>
<feature type="domain" description="Methyltransferase small" evidence="7">
    <location>
        <begin position="26"/>
        <end position="160"/>
    </location>
</feature>
<evidence type="ECO:0000256" key="4">
    <source>
        <dbReference type="ARBA" id="ARBA00022691"/>
    </source>
</evidence>
<organism evidence="8 9">
    <name type="scientific">Algoriphagus taiwanensis</name>
    <dbReference type="NCBI Taxonomy" id="1445656"/>
    <lineage>
        <taxon>Bacteria</taxon>
        <taxon>Pseudomonadati</taxon>
        <taxon>Bacteroidota</taxon>
        <taxon>Cytophagia</taxon>
        <taxon>Cytophagales</taxon>
        <taxon>Cyclobacteriaceae</taxon>
        <taxon>Algoriphagus</taxon>
    </lineage>
</organism>
<reference evidence="8 9" key="1">
    <citation type="submission" date="2023-08" db="EMBL/GenBank/DDBJ databases">
        <title>Draft genome sequence of Algoriphagus taiwanensis.</title>
        <authorList>
            <person name="Takatani N."/>
            <person name="Hosokawa M."/>
            <person name="Sawabe T."/>
        </authorList>
    </citation>
    <scope>NUCLEOTIDE SEQUENCE [LARGE SCALE GENOMIC DNA]</scope>
    <source>
        <strain evidence="8 9">JCM 19755</strain>
    </source>
</reference>
<comment type="caution">
    <text evidence="8">The sequence shown here is derived from an EMBL/GenBank/DDBJ whole genome shotgun (WGS) entry which is preliminary data.</text>
</comment>
<keyword evidence="3 6" id="KW-0808">Transferase</keyword>
<dbReference type="InterPro" id="IPR007848">
    <property type="entry name" value="Small_mtfrase_dom"/>
</dbReference>
<dbReference type="SUPFAM" id="SSF53335">
    <property type="entry name" value="S-adenosyl-L-methionine-dependent methyltransferases"/>
    <property type="match status" value="1"/>
</dbReference>
<comment type="subcellular location">
    <subcellularLocation>
        <location evidence="6">Cytoplasm</location>
    </subcellularLocation>
</comment>
<dbReference type="GO" id="GO:0008168">
    <property type="term" value="F:methyltransferase activity"/>
    <property type="evidence" value="ECO:0007669"/>
    <property type="project" value="UniProtKB-KW"/>
</dbReference>
<comment type="similarity">
    <text evidence="6">Belongs to the methyltransferase superfamily. tRNA (adenine-N(6)-)-methyltransferase family.</text>
</comment>
<keyword evidence="4 6" id="KW-0949">S-adenosyl-L-methionine</keyword>
<dbReference type="Gene3D" id="3.40.50.150">
    <property type="entry name" value="Vaccinia Virus protein VP39"/>
    <property type="match status" value="1"/>
</dbReference>
<dbReference type="PROSITE" id="PS00092">
    <property type="entry name" value="N6_MTASE"/>
    <property type="match status" value="1"/>
</dbReference>
<keyword evidence="1 6" id="KW-0963">Cytoplasm</keyword>
<name>A0ABQ6Q190_9BACT</name>
<evidence type="ECO:0000259" key="7">
    <source>
        <dbReference type="Pfam" id="PF05175"/>
    </source>
</evidence>
<dbReference type="PRINTS" id="PR00507">
    <property type="entry name" value="N12N6MTFRASE"/>
</dbReference>
<dbReference type="InterPro" id="IPR050210">
    <property type="entry name" value="tRNA_Adenine-N(6)_MTase"/>
</dbReference>
<evidence type="ECO:0000256" key="5">
    <source>
        <dbReference type="ARBA" id="ARBA00022694"/>
    </source>
</evidence>
<dbReference type="InterPro" id="IPR022882">
    <property type="entry name" value="tRNA_adenine-N6_MeTrfase"/>
</dbReference>
<protein>
    <recommendedName>
        <fullName evidence="6">tRNA1(Val) (adenine(37)-N6)-methyltransferase</fullName>
        <ecNumber evidence="6">2.1.1.223</ecNumber>
    </recommendedName>
    <alternativeName>
        <fullName evidence="6">tRNA m6A37 methyltransferase</fullName>
    </alternativeName>
</protein>
<dbReference type="PANTHER" id="PTHR47739">
    <property type="entry name" value="TRNA1(VAL) (ADENINE(37)-N6)-METHYLTRANSFERASE"/>
    <property type="match status" value="1"/>
</dbReference>
<proteinExistence type="inferred from homology"/>
<dbReference type="EMBL" id="BTPE01000007">
    <property type="protein sequence ID" value="GMQ33947.1"/>
    <property type="molecule type" value="Genomic_DNA"/>
</dbReference>
<gene>
    <name evidence="8" type="ORF">Ataiwa_22190</name>
</gene>
<dbReference type="Proteomes" id="UP001307705">
    <property type="component" value="Unassembled WGS sequence"/>
</dbReference>
<dbReference type="GO" id="GO:0032259">
    <property type="term" value="P:methylation"/>
    <property type="evidence" value="ECO:0007669"/>
    <property type="project" value="UniProtKB-KW"/>
</dbReference>
<dbReference type="RefSeq" id="WP_338228781.1">
    <property type="nucleotide sequence ID" value="NZ_BTPE01000007.1"/>
</dbReference>